<accession>A0A511Z1D0</accession>
<sequence>MSPESLLLLHHAMHAELLAELRAGRRGGSRRLRRAADAVARAFAVRGSAQRRIELSGRSMVGCVVCA</sequence>
<dbReference type="Proteomes" id="UP000321484">
    <property type="component" value="Unassembled WGS sequence"/>
</dbReference>
<organism evidence="1 2">
    <name type="scientific">Actinotalea fermentans</name>
    <dbReference type="NCBI Taxonomy" id="43671"/>
    <lineage>
        <taxon>Bacteria</taxon>
        <taxon>Bacillati</taxon>
        <taxon>Actinomycetota</taxon>
        <taxon>Actinomycetes</taxon>
        <taxon>Micrococcales</taxon>
        <taxon>Cellulomonadaceae</taxon>
        <taxon>Actinotalea</taxon>
    </lineage>
</organism>
<comment type="caution">
    <text evidence="1">The sequence shown here is derived from an EMBL/GenBank/DDBJ whole genome shotgun (WGS) entry which is preliminary data.</text>
</comment>
<protein>
    <submittedName>
        <fullName evidence="1">Uncharacterized protein</fullName>
    </submittedName>
</protein>
<dbReference type="AlphaFoldDB" id="A0A511Z1D0"/>
<dbReference type="RefSeq" id="WP_146819962.1">
    <property type="nucleotide sequence ID" value="NZ_BJYK01000010.1"/>
</dbReference>
<name>A0A511Z1D0_9CELL</name>
<gene>
    <name evidence="1" type="ORF">AFE02nite_30040</name>
</gene>
<dbReference type="EMBL" id="BJYK01000010">
    <property type="protein sequence ID" value="GEN81270.1"/>
    <property type="molecule type" value="Genomic_DNA"/>
</dbReference>
<keyword evidence="2" id="KW-1185">Reference proteome</keyword>
<reference evidence="1 2" key="1">
    <citation type="submission" date="2019-07" db="EMBL/GenBank/DDBJ databases">
        <title>Whole genome shotgun sequence of Actinotalea fermentans NBRC 105374.</title>
        <authorList>
            <person name="Hosoyama A."/>
            <person name="Uohara A."/>
            <person name="Ohji S."/>
            <person name="Ichikawa N."/>
        </authorList>
    </citation>
    <scope>NUCLEOTIDE SEQUENCE [LARGE SCALE GENOMIC DNA]</scope>
    <source>
        <strain evidence="1 2">NBRC 105374</strain>
    </source>
</reference>
<evidence type="ECO:0000313" key="2">
    <source>
        <dbReference type="Proteomes" id="UP000321484"/>
    </source>
</evidence>
<evidence type="ECO:0000313" key="1">
    <source>
        <dbReference type="EMBL" id="GEN81270.1"/>
    </source>
</evidence>
<proteinExistence type="predicted"/>